<name>A9V7A0_MONBE</name>
<feature type="chain" id="PRO_5002744754" description="Glycosyltransferase 2-like domain-containing protein" evidence="1">
    <location>
        <begin position="35"/>
        <end position="397"/>
    </location>
</feature>
<dbReference type="Gene3D" id="3.90.550.10">
    <property type="entry name" value="Spore Coat Polysaccharide Biosynthesis Protein SpsA, Chain A"/>
    <property type="match status" value="1"/>
</dbReference>
<gene>
    <name evidence="2" type="ORF">MONBRDRAFT_10800</name>
</gene>
<reference evidence="2 3" key="1">
    <citation type="journal article" date="2008" name="Nature">
        <title>The genome of the choanoflagellate Monosiga brevicollis and the origin of metazoans.</title>
        <authorList>
            <consortium name="JGI Sequencing"/>
            <person name="King N."/>
            <person name="Westbrook M.J."/>
            <person name="Young S.L."/>
            <person name="Kuo A."/>
            <person name="Abedin M."/>
            <person name="Chapman J."/>
            <person name="Fairclough S."/>
            <person name="Hellsten U."/>
            <person name="Isogai Y."/>
            <person name="Letunic I."/>
            <person name="Marr M."/>
            <person name="Pincus D."/>
            <person name="Putnam N."/>
            <person name="Rokas A."/>
            <person name="Wright K.J."/>
            <person name="Zuzow R."/>
            <person name="Dirks W."/>
            <person name="Good M."/>
            <person name="Goodstein D."/>
            <person name="Lemons D."/>
            <person name="Li W."/>
            <person name="Lyons J.B."/>
            <person name="Morris A."/>
            <person name="Nichols S."/>
            <person name="Richter D.J."/>
            <person name="Salamov A."/>
            <person name="Bork P."/>
            <person name="Lim W.A."/>
            <person name="Manning G."/>
            <person name="Miller W.T."/>
            <person name="McGinnis W."/>
            <person name="Shapiro H."/>
            <person name="Tjian R."/>
            <person name="Grigoriev I.V."/>
            <person name="Rokhsar D."/>
        </authorList>
    </citation>
    <scope>NUCLEOTIDE SEQUENCE [LARGE SCALE GENOMIC DNA]</scope>
    <source>
        <strain evidence="3">MX1 / ATCC 50154</strain>
    </source>
</reference>
<sequence length="397" mass="44635">MRVAVAVERQRWSGRGNLTASWLLIMLLLGVTVLEQTAIEAVPLTPSSSTGSRVVNEANRVATTACPNVAFDVKTEFSDGHLPKVQIQLAQPPAVHDRKKPQAEEDRIIFGTMITGKDRLHEFLAEKSASAFAAQDFARKVLIVVNDSPDYSITHYDIPCVVEIFVEPKKYSLGKLRNIAINAVPVGTFLVQWDDDDWHAPSYLSMQLADLYKKDADVSIVSKQTRFFVLLNSSYIYTPLLVNVVVDPGPSSRSALHPRFPRAVDRGIEGSVLAFKSPQYAHVKYPDKAKGEDSTYLSNVRRAGLRVTPWSNPFWAYFRLYHGANTWSGQHYGIHHIKGEGIWCHIFHGPDDVERGCTDPVLLDYHYTISKTYAPWKSIFDQVDRERRHAEILNSTG</sequence>
<dbReference type="AlphaFoldDB" id="A9V7A0"/>
<evidence type="ECO:0008006" key="4">
    <source>
        <dbReference type="Google" id="ProtNLM"/>
    </source>
</evidence>
<dbReference type="CDD" id="cd00761">
    <property type="entry name" value="Glyco_tranf_GTA_type"/>
    <property type="match status" value="1"/>
</dbReference>
<dbReference type="EMBL" id="CH991565">
    <property type="protein sequence ID" value="EDQ86480.1"/>
    <property type="molecule type" value="Genomic_DNA"/>
</dbReference>
<dbReference type="Proteomes" id="UP000001357">
    <property type="component" value="Unassembled WGS sequence"/>
</dbReference>
<dbReference type="SUPFAM" id="SSF53448">
    <property type="entry name" value="Nucleotide-diphospho-sugar transferases"/>
    <property type="match status" value="1"/>
</dbReference>
<accession>A9V7A0</accession>
<keyword evidence="3" id="KW-1185">Reference proteome</keyword>
<evidence type="ECO:0000256" key="1">
    <source>
        <dbReference type="SAM" id="SignalP"/>
    </source>
</evidence>
<evidence type="ECO:0000313" key="2">
    <source>
        <dbReference type="EMBL" id="EDQ86480.1"/>
    </source>
</evidence>
<dbReference type="InParanoid" id="A9V7A0"/>
<dbReference type="KEGG" id="mbr:MONBRDRAFT_10800"/>
<dbReference type="InterPro" id="IPR029044">
    <property type="entry name" value="Nucleotide-diphossugar_trans"/>
</dbReference>
<keyword evidence="1" id="KW-0732">Signal</keyword>
<organism evidence="2 3">
    <name type="scientific">Monosiga brevicollis</name>
    <name type="common">Choanoflagellate</name>
    <dbReference type="NCBI Taxonomy" id="81824"/>
    <lineage>
        <taxon>Eukaryota</taxon>
        <taxon>Choanoflagellata</taxon>
        <taxon>Craspedida</taxon>
        <taxon>Salpingoecidae</taxon>
        <taxon>Monosiga</taxon>
    </lineage>
</organism>
<feature type="signal peptide" evidence="1">
    <location>
        <begin position="1"/>
        <end position="34"/>
    </location>
</feature>
<dbReference type="GeneID" id="5893847"/>
<evidence type="ECO:0000313" key="3">
    <source>
        <dbReference type="Proteomes" id="UP000001357"/>
    </source>
</evidence>
<dbReference type="RefSeq" id="XP_001748593.1">
    <property type="nucleotide sequence ID" value="XM_001748541.1"/>
</dbReference>
<protein>
    <recommendedName>
        <fullName evidence="4">Glycosyltransferase 2-like domain-containing protein</fullName>
    </recommendedName>
</protein>
<proteinExistence type="predicted"/>